<dbReference type="Proteomes" id="UP000730482">
    <property type="component" value="Unassembled WGS sequence"/>
</dbReference>
<dbReference type="InterPro" id="IPR013974">
    <property type="entry name" value="SAF"/>
</dbReference>
<comment type="caution">
    <text evidence="2">The sequence shown here is derived from an EMBL/GenBank/DDBJ whole genome shotgun (WGS) entry which is preliminary data.</text>
</comment>
<dbReference type="EMBL" id="JAAFYZ010000028">
    <property type="protein sequence ID" value="MBS2547455.1"/>
    <property type="molecule type" value="Genomic_DNA"/>
</dbReference>
<sequence length="201" mass="19600">MQLPWAIGGGLTVVATAVGFSAASGLLSQKSPVLVVAEPLAAGQTITSDALRTIPVAAEAGVGTIDASMASKVVGRTVAVPLTPGSLLNVTDIGKSTFPPAGQAELAVALRAGAYPLDLAAGDRVQVVVAGDSQLPTPTTNTAAVAPAPVPTYAVVTKVGRSDGQGGTVADLLMDQTSIQKVASAGPSGVSLAVLPPSAGN</sequence>
<reference evidence="2 3" key="1">
    <citation type="submission" date="2020-02" db="EMBL/GenBank/DDBJ databases">
        <title>Acidophilic actinobacteria isolated from forest soil.</title>
        <authorList>
            <person name="Golinska P."/>
        </authorList>
    </citation>
    <scope>NUCLEOTIDE SEQUENCE [LARGE SCALE GENOMIC DNA]</scope>
    <source>
        <strain evidence="2 3">NL8</strain>
    </source>
</reference>
<dbReference type="SMART" id="SM00858">
    <property type="entry name" value="SAF"/>
    <property type="match status" value="1"/>
</dbReference>
<dbReference type="Pfam" id="PF08666">
    <property type="entry name" value="SAF"/>
    <property type="match status" value="1"/>
</dbReference>
<accession>A0ABS5KN24</accession>
<keyword evidence="3" id="KW-1185">Reference proteome</keyword>
<dbReference type="RefSeq" id="WP_212009041.1">
    <property type="nucleotide sequence ID" value="NZ_JAAFYZ010000028.1"/>
</dbReference>
<feature type="domain" description="SAF" evidence="1">
    <location>
        <begin position="31"/>
        <end position="94"/>
    </location>
</feature>
<protein>
    <recommendedName>
        <fullName evidence="1">SAF domain-containing protein</fullName>
    </recommendedName>
</protein>
<dbReference type="CDD" id="cd11614">
    <property type="entry name" value="SAF_CpaB_FlgA_like"/>
    <property type="match status" value="1"/>
</dbReference>
<evidence type="ECO:0000313" key="3">
    <source>
        <dbReference type="Proteomes" id="UP000730482"/>
    </source>
</evidence>
<organism evidence="2 3">
    <name type="scientific">Catenulispora pinistramenti</name>
    <dbReference type="NCBI Taxonomy" id="2705254"/>
    <lineage>
        <taxon>Bacteria</taxon>
        <taxon>Bacillati</taxon>
        <taxon>Actinomycetota</taxon>
        <taxon>Actinomycetes</taxon>
        <taxon>Catenulisporales</taxon>
        <taxon>Catenulisporaceae</taxon>
        <taxon>Catenulispora</taxon>
    </lineage>
</organism>
<gene>
    <name evidence="2" type="ORF">KGQ19_11285</name>
</gene>
<evidence type="ECO:0000313" key="2">
    <source>
        <dbReference type="EMBL" id="MBS2547455.1"/>
    </source>
</evidence>
<name>A0ABS5KN24_9ACTN</name>
<evidence type="ECO:0000259" key="1">
    <source>
        <dbReference type="SMART" id="SM00858"/>
    </source>
</evidence>
<proteinExistence type="predicted"/>